<dbReference type="EMBL" id="BACD03000022">
    <property type="protein sequence ID" value="GAO49437.1"/>
    <property type="molecule type" value="Genomic_DNA"/>
</dbReference>
<dbReference type="InterPro" id="IPR021622">
    <property type="entry name" value="Afadin/alpha-actinin-bd"/>
</dbReference>
<dbReference type="Proteomes" id="UP000033140">
    <property type="component" value="Unassembled WGS sequence"/>
</dbReference>
<reference evidence="5 6" key="1">
    <citation type="journal article" date="2011" name="J. Gen. Appl. Microbiol.">
        <title>Draft genome sequencing of the enigmatic yeast Saitoella complicata.</title>
        <authorList>
            <person name="Nishida H."/>
            <person name="Hamamoto M."/>
            <person name="Sugiyama J."/>
        </authorList>
    </citation>
    <scope>NUCLEOTIDE SEQUENCE [LARGE SCALE GENOMIC DNA]</scope>
    <source>
        <strain evidence="5 6">NRRL Y-17804</strain>
    </source>
</reference>
<feature type="coiled-coil region" evidence="3">
    <location>
        <begin position="272"/>
        <end position="299"/>
    </location>
</feature>
<evidence type="ECO:0000256" key="3">
    <source>
        <dbReference type="SAM" id="Coils"/>
    </source>
</evidence>
<keyword evidence="2 3" id="KW-0175">Coiled coil</keyword>
<dbReference type="Pfam" id="PF11559">
    <property type="entry name" value="ADIP"/>
    <property type="match status" value="1"/>
</dbReference>
<dbReference type="PANTHER" id="PTHR47057:SF1">
    <property type="entry name" value="AFADIN_ALPHA-ACTININ-BINDING PROTEIN"/>
    <property type="match status" value="1"/>
</dbReference>
<comment type="similarity">
    <text evidence="1">Belongs to the ADIP family.</text>
</comment>
<feature type="compositionally biased region" description="Low complexity" evidence="4">
    <location>
        <begin position="152"/>
        <end position="162"/>
    </location>
</feature>
<keyword evidence="6" id="KW-1185">Reference proteome</keyword>
<feature type="region of interest" description="Disordered" evidence="4">
    <location>
        <begin position="152"/>
        <end position="176"/>
    </location>
</feature>
<feature type="region of interest" description="Disordered" evidence="4">
    <location>
        <begin position="432"/>
        <end position="451"/>
    </location>
</feature>
<evidence type="ECO:0008006" key="7">
    <source>
        <dbReference type="Google" id="ProtNLM"/>
    </source>
</evidence>
<comment type="caution">
    <text evidence="5">The sequence shown here is derived from an EMBL/GenBank/DDBJ whole genome shotgun (WGS) entry which is preliminary data.</text>
</comment>
<feature type="compositionally biased region" description="Basic and acidic residues" evidence="4">
    <location>
        <begin position="432"/>
        <end position="441"/>
    </location>
</feature>
<dbReference type="STRING" id="698492.A0A0E9NHU6"/>
<evidence type="ECO:0000313" key="5">
    <source>
        <dbReference type="EMBL" id="GAO49437.1"/>
    </source>
</evidence>
<evidence type="ECO:0000256" key="2">
    <source>
        <dbReference type="ARBA" id="ARBA00023054"/>
    </source>
</evidence>
<accession>A0A0E9NHU6</accession>
<evidence type="ECO:0000313" key="6">
    <source>
        <dbReference type="Proteomes" id="UP000033140"/>
    </source>
</evidence>
<reference evidence="5 6" key="3">
    <citation type="journal article" date="2015" name="Genome Announc.">
        <title>Draft Genome Sequence of the Archiascomycetous Yeast Saitoella complicata.</title>
        <authorList>
            <person name="Yamauchi K."/>
            <person name="Kondo S."/>
            <person name="Hamamoto M."/>
            <person name="Takahashi Y."/>
            <person name="Ogura Y."/>
            <person name="Hayashi T."/>
            <person name="Nishida H."/>
        </authorList>
    </citation>
    <scope>NUCLEOTIDE SEQUENCE [LARGE SCALE GENOMIC DNA]</scope>
    <source>
        <strain evidence="5 6">NRRL Y-17804</strain>
    </source>
</reference>
<feature type="region of interest" description="Disordered" evidence="4">
    <location>
        <begin position="310"/>
        <end position="337"/>
    </location>
</feature>
<sequence>MSVSPAYLNNALAARGLLRDGPLDFSSQSQCIDIIHTLLQKRDREFEAKEALAEKFARLSREVETQTIAAERLRTRCENAERQIDVLKGQLGSANAQLRQHQSEMKGLKDTLQRQKLATEHLKSQFSTDLRKKEKEMSRLKERIADPAITRRTNRPTPTISIAGYGTGHASPLGEEEDKKAKEFITEDSWRSLTETVQAQFDENARLTYLLQTIISTLGQLTTPSAESAPSSDGLVNIKPGSAEDLTSELQNKLDALEAILHDPNFVPLEDVLLKEQQNEQLRTKVKHLEEDVTHARLLAEEWRLLSEKNKQGWTTESAATPAPVPPIAKPKKEEVPMQTPLKQVADSMAQDMELQVALKDEQPTRKLKRIATPRPVREILSGEDTSHSSLETTPAVSKQELLARGDITLTPRRAATPKVDLVEKMREMELRKEREERMDTPTRTAVVDRELEEALGLRAPITTPPVSDEMEL</sequence>
<dbReference type="PANTHER" id="PTHR47057">
    <property type="entry name" value="AFADIN/ALPHA-ACTININ-BINDING"/>
    <property type="match status" value="1"/>
</dbReference>
<reference evidence="5 6" key="2">
    <citation type="journal article" date="2014" name="J. Gen. Appl. Microbiol.">
        <title>The early diverging ascomycetous budding yeast Saitoella complicata has three histone deacetylases belonging to the Clr6, Hos2, and Rpd3 lineages.</title>
        <authorList>
            <person name="Nishida H."/>
            <person name="Matsumoto T."/>
            <person name="Kondo S."/>
            <person name="Hamamoto M."/>
            <person name="Yoshikawa H."/>
        </authorList>
    </citation>
    <scope>NUCLEOTIDE SEQUENCE [LARGE SCALE GENOMIC DNA]</scope>
    <source>
        <strain evidence="5 6">NRRL Y-17804</strain>
    </source>
</reference>
<gene>
    <name evidence="5" type="ORF">G7K_3587-t1</name>
</gene>
<dbReference type="Gene3D" id="1.20.120.330">
    <property type="entry name" value="Nucleotidyltransferases domain 2"/>
    <property type="match status" value="1"/>
</dbReference>
<name>A0A0E9NHU6_SAICN</name>
<evidence type="ECO:0000256" key="1">
    <source>
        <dbReference type="ARBA" id="ARBA00009291"/>
    </source>
</evidence>
<dbReference type="OMA" id="WKQAVTM"/>
<dbReference type="AlphaFoldDB" id="A0A0E9NHU6"/>
<dbReference type="OrthoDB" id="312015at2759"/>
<dbReference type="RefSeq" id="XP_019027205.1">
    <property type="nucleotide sequence ID" value="XM_019167136.1"/>
</dbReference>
<proteinExistence type="inferred from homology"/>
<evidence type="ECO:0000256" key="4">
    <source>
        <dbReference type="SAM" id="MobiDB-lite"/>
    </source>
</evidence>
<organism evidence="5 6">
    <name type="scientific">Saitoella complicata (strain BCRC 22490 / CBS 7301 / JCM 7358 / NBRC 10748 / NRRL Y-17804)</name>
    <dbReference type="NCBI Taxonomy" id="698492"/>
    <lineage>
        <taxon>Eukaryota</taxon>
        <taxon>Fungi</taxon>
        <taxon>Dikarya</taxon>
        <taxon>Ascomycota</taxon>
        <taxon>Taphrinomycotina</taxon>
        <taxon>Taphrinomycotina incertae sedis</taxon>
        <taxon>Saitoella</taxon>
    </lineage>
</organism>
<protein>
    <recommendedName>
        <fullName evidence="7">Afadin and alpha-actinin-binding-domain-containing protein</fullName>
    </recommendedName>
</protein>
<feature type="coiled-coil region" evidence="3">
    <location>
        <begin position="63"/>
        <end position="143"/>
    </location>
</feature>